<feature type="compositionally biased region" description="Polar residues" evidence="6">
    <location>
        <begin position="179"/>
        <end position="197"/>
    </location>
</feature>
<proteinExistence type="predicted"/>
<dbReference type="InterPro" id="IPR013085">
    <property type="entry name" value="U1-CZ_Znf_C2H2"/>
</dbReference>
<comment type="subcellular location">
    <subcellularLocation>
        <location evidence="1">Nucleus</location>
    </subcellularLocation>
</comment>
<evidence type="ECO:0000256" key="3">
    <source>
        <dbReference type="ARBA" id="ARBA00022771"/>
    </source>
</evidence>
<dbReference type="InterPro" id="IPR040023">
    <property type="entry name" value="WBP4"/>
</dbReference>
<sequence length="216" mass="25002">MSNYWVSNQKFWCKYCKIYITDNKPSRQIHDNGKKHKDNVKLYLRQVDKKSEETRREQDIMKMELRRIERAAYRQYAQDILDGAPVPAIPMKKPPPPAIPQSSAYSHPVPPPEEENQTEDADGGPQIGPWVTVEKPKPRATPKTKETSDVPYVEDDEEEEDDLKNFKITEKSYPLESDYNINSEDTTSNDAPETSSLFKKRKSDSAGKKRNIRKKT</sequence>
<dbReference type="SUPFAM" id="SSF57667">
    <property type="entry name" value="beta-beta-alpha zinc fingers"/>
    <property type="match status" value="1"/>
</dbReference>
<keyword evidence="2" id="KW-0479">Metal-binding</keyword>
<keyword evidence="4" id="KW-0862">Zinc</keyword>
<evidence type="ECO:0000256" key="5">
    <source>
        <dbReference type="ARBA" id="ARBA00023242"/>
    </source>
</evidence>
<keyword evidence="3" id="KW-0863">Zinc-finger</keyword>
<feature type="region of interest" description="Disordered" evidence="6">
    <location>
        <begin position="87"/>
        <end position="216"/>
    </location>
</feature>
<protein>
    <recommendedName>
        <fullName evidence="7">Matrin-type domain-containing protein</fullName>
    </recommendedName>
</protein>
<dbReference type="InterPro" id="IPR036236">
    <property type="entry name" value="Znf_C2H2_sf"/>
</dbReference>
<dbReference type="EMBL" id="JASJQH010001012">
    <property type="protein sequence ID" value="KAK9762301.1"/>
    <property type="molecule type" value="Genomic_DNA"/>
</dbReference>
<name>A0ABR2WLG5_9FUNG</name>
<gene>
    <name evidence="8" type="ORF">K7432_012102</name>
</gene>
<dbReference type="InterPro" id="IPR000690">
    <property type="entry name" value="Matrin/U1-C_Znf_C2H2"/>
</dbReference>
<feature type="compositionally biased region" description="Basic residues" evidence="6">
    <location>
        <begin position="198"/>
        <end position="216"/>
    </location>
</feature>
<dbReference type="PANTHER" id="PTHR13173:SF10">
    <property type="entry name" value="WW DOMAIN-BINDING PROTEIN 4"/>
    <property type="match status" value="1"/>
</dbReference>
<evidence type="ECO:0000259" key="7">
    <source>
        <dbReference type="PROSITE" id="PS50171"/>
    </source>
</evidence>
<dbReference type="SMART" id="SM00451">
    <property type="entry name" value="ZnF_U1"/>
    <property type="match status" value="1"/>
</dbReference>
<comment type="caution">
    <text evidence="8">The sequence shown here is derived from an EMBL/GenBank/DDBJ whole genome shotgun (WGS) entry which is preliminary data.</text>
</comment>
<accession>A0ABR2WLG5</accession>
<dbReference type="InterPro" id="IPR003604">
    <property type="entry name" value="Matrin/U1-like-C_Znf_C2H2"/>
</dbReference>
<evidence type="ECO:0000256" key="1">
    <source>
        <dbReference type="ARBA" id="ARBA00004123"/>
    </source>
</evidence>
<evidence type="ECO:0000313" key="9">
    <source>
        <dbReference type="Proteomes" id="UP001479436"/>
    </source>
</evidence>
<dbReference type="Proteomes" id="UP001479436">
    <property type="component" value="Unassembled WGS sequence"/>
</dbReference>
<reference evidence="8 9" key="1">
    <citation type="submission" date="2023-04" db="EMBL/GenBank/DDBJ databases">
        <title>Genome of Basidiobolus ranarum AG-B5.</title>
        <authorList>
            <person name="Stajich J.E."/>
            <person name="Carter-House D."/>
            <person name="Gryganskyi A."/>
        </authorList>
    </citation>
    <scope>NUCLEOTIDE SEQUENCE [LARGE SCALE GENOMIC DNA]</scope>
    <source>
        <strain evidence="8 9">AG-B5</strain>
    </source>
</reference>
<dbReference type="PROSITE" id="PS50171">
    <property type="entry name" value="ZF_MATRIN"/>
    <property type="match status" value="1"/>
</dbReference>
<keyword evidence="9" id="KW-1185">Reference proteome</keyword>
<dbReference type="Gene3D" id="3.30.160.60">
    <property type="entry name" value="Classic Zinc Finger"/>
    <property type="match status" value="1"/>
</dbReference>
<dbReference type="Pfam" id="PF06220">
    <property type="entry name" value="zf-U1"/>
    <property type="match status" value="1"/>
</dbReference>
<organism evidence="8 9">
    <name type="scientific">Basidiobolus ranarum</name>
    <dbReference type="NCBI Taxonomy" id="34480"/>
    <lineage>
        <taxon>Eukaryota</taxon>
        <taxon>Fungi</taxon>
        <taxon>Fungi incertae sedis</taxon>
        <taxon>Zoopagomycota</taxon>
        <taxon>Entomophthoromycotina</taxon>
        <taxon>Basidiobolomycetes</taxon>
        <taxon>Basidiobolales</taxon>
        <taxon>Basidiobolaceae</taxon>
        <taxon>Basidiobolus</taxon>
    </lineage>
</organism>
<keyword evidence="5" id="KW-0539">Nucleus</keyword>
<feature type="compositionally biased region" description="Acidic residues" evidence="6">
    <location>
        <begin position="152"/>
        <end position="162"/>
    </location>
</feature>
<feature type="compositionally biased region" description="Acidic residues" evidence="6">
    <location>
        <begin position="112"/>
        <end position="122"/>
    </location>
</feature>
<evidence type="ECO:0000256" key="4">
    <source>
        <dbReference type="ARBA" id="ARBA00022833"/>
    </source>
</evidence>
<evidence type="ECO:0000256" key="6">
    <source>
        <dbReference type="SAM" id="MobiDB-lite"/>
    </source>
</evidence>
<dbReference type="PANTHER" id="PTHR13173">
    <property type="entry name" value="WW DOMAIN BINDING PROTEIN 4"/>
    <property type="match status" value="1"/>
</dbReference>
<evidence type="ECO:0000313" key="8">
    <source>
        <dbReference type="EMBL" id="KAK9762301.1"/>
    </source>
</evidence>
<feature type="domain" description="Matrin-type" evidence="7">
    <location>
        <begin position="11"/>
        <end position="42"/>
    </location>
</feature>
<evidence type="ECO:0000256" key="2">
    <source>
        <dbReference type="ARBA" id="ARBA00022723"/>
    </source>
</evidence>